<proteinExistence type="predicted"/>
<dbReference type="EMBL" id="JARMQG010000084">
    <property type="protein sequence ID" value="MED3562427.1"/>
    <property type="molecule type" value="Genomic_DNA"/>
</dbReference>
<keyword evidence="2" id="KW-1185">Reference proteome</keyword>
<reference evidence="1 2" key="1">
    <citation type="submission" date="2023-03" db="EMBL/GenBank/DDBJ databases">
        <title>Bacillus Genome Sequencing.</title>
        <authorList>
            <person name="Dunlap C."/>
        </authorList>
    </citation>
    <scope>NUCLEOTIDE SEQUENCE [LARGE SCALE GENOMIC DNA]</scope>
    <source>
        <strain evidence="1 2">B-14544</strain>
    </source>
</reference>
<accession>A0ABU6N886</accession>
<dbReference type="Proteomes" id="UP001330749">
    <property type="component" value="Unassembled WGS sequence"/>
</dbReference>
<organism evidence="1 2">
    <name type="scientific">Bacillus xiapuensis</name>
    <dbReference type="NCBI Taxonomy" id="2014075"/>
    <lineage>
        <taxon>Bacteria</taxon>
        <taxon>Bacillati</taxon>
        <taxon>Bacillota</taxon>
        <taxon>Bacilli</taxon>
        <taxon>Bacillales</taxon>
        <taxon>Bacillaceae</taxon>
        <taxon>Bacillus</taxon>
    </lineage>
</organism>
<evidence type="ECO:0000313" key="1">
    <source>
        <dbReference type="EMBL" id="MED3562427.1"/>
    </source>
</evidence>
<comment type="caution">
    <text evidence="1">The sequence shown here is derived from an EMBL/GenBank/DDBJ whole genome shotgun (WGS) entry which is preliminary data.</text>
</comment>
<evidence type="ECO:0000313" key="2">
    <source>
        <dbReference type="Proteomes" id="UP001330749"/>
    </source>
</evidence>
<sequence length="54" mass="6154">MKIKDFIKDGKLILNNDQYKILMSDCKFDASKINNSELKDVLSGNYVGVPVYVK</sequence>
<name>A0ABU6N886_9BACI</name>
<dbReference type="RefSeq" id="WP_327967354.1">
    <property type="nucleotide sequence ID" value="NZ_JARMQG010000084.1"/>
</dbReference>
<gene>
    <name evidence="1" type="ORF">P4447_08155</name>
</gene>
<protein>
    <submittedName>
        <fullName evidence="1">Uncharacterized protein</fullName>
    </submittedName>
</protein>